<dbReference type="EMBL" id="PYDT01000006">
    <property type="protein sequence ID" value="THU58938.1"/>
    <property type="molecule type" value="Genomic_DNA"/>
</dbReference>
<sequence>MVVIRLSLSAFASGEHKSSGRCRFQRWRRYNIPGRNLRAEGATINQTIGIPSSVASTTNGGIRTKEARPERLELQFDIINYNRIRWSCAKVGRLEFNIMGGVMVEVIDFNSDGVVHNPYIMHVMSSITLLQCLLNLTHEAVHERTELPALASNQRR</sequence>
<organism evidence="1 2">
    <name type="scientific">Musa balbisiana</name>
    <name type="common">Banana</name>
    <dbReference type="NCBI Taxonomy" id="52838"/>
    <lineage>
        <taxon>Eukaryota</taxon>
        <taxon>Viridiplantae</taxon>
        <taxon>Streptophyta</taxon>
        <taxon>Embryophyta</taxon>
        <taxon>Tracheophyta</taxon>
        <taxon>Spermatophyta</taxon>
        <taxon>Magnoliopsida</taxon>
        <taxon>Liliopsida</taxon>
        <taxon>Zingiberales</taxon>
        <taxon>Musaceae</taxon>
        <taxon>Musa</taxon>
    </lineage>
</organism>
<keyword evidence="2" id="KW-1185">Reference proteome</keyword>
<dbReference type="Proteomes" id="UP000317650">
    <property type="component" value="Chromosome 3"/>
</dbReference>
<name>A0A4S8JB43_MUSBA</name>
<gene>
    <name evidence="1" type="ORF">C4D60_Mb03t19750</name>
</gene>
<dbReference type="AlphaFoldDB" id="A0A4S8JB43"/>
<reference evidence="1 2" key="1">
    <citation type="journal article" date="2019" name="Nat. Plants">
        <title>Genome sequencing of Musa balbisiana reveals subgenome evolution and function divergence in polyploid bananas.</title>
        <authorList>
            <person name="Yao X."/>
        </authorList>
    </citation>
    <scope>NUCLEOTIDE SEQUENCE [LARGE SCALE GENOMIC DNA]</scope>
    <source>
        <strain evidence="2">cv. DH-PKW</strain>
        <tissue evidence="1">Leaves</tissue>
    </source>
</reference>
<comment type="caution">
    <text evidence="1">The sequence shown here is derived from an EMBL/GenBank/DDBJ whole genome shotgun (WGS) entry which is preliminary data.</text>
</comment>
<proteinExistence type="predicted"/>
<evidence type="ECO:0000313" key="1">
    <source>
        <dbReference type="EMBL" id="THU58938.1"/>
    </source>
</evidence>
<accession>A0A4S8JB43</accession>
<protein>
    <submittedName>
        <fullName evidence="1">Uncharacterized protein</fullName>
    </submittedName>
</protein>
<evidence type="ECO:0000313" key="2">
    <source>
        <dbReference type="Proteomes" id="UP000317650"/>
    </source>
</evidence>